<keyword evidence="3" id="KW-1185">Reference proteome</keyword>
<organism evidence="2 3">
    <name type="scientific">Legionella norrlandica</name>
    <dbReference type="NCBI Taxonomy" id="1498499"/>
    <lineage>
        <taxon>Bacteria</taxon>
        <taxon>Pseudomonadati</taxon>
        <taxon>Pseudomonadota</taxon>
        <taxon>Gammaproteobacteria</taxon>
        <taxon>Legionellales</taxon>
        <taxon>Legionellaceae</taxon>
        <taxon>Legionella</taxon>
    </lineage>
</organism>
<dbReference type="STRING" id="1498499.EP47_13245"/>
<reference evidence="2 3" key="1">
    <citation type="submission" date="2014-05" db="EMBL/GenBank/DDBJ databases">
        <authorList>
            <person name="Rizzardi K."/>
            <person name="Winiecka-Krusnell J."/>
            <person name="Ramliden M."/>
            <person name="Alm E."/>
            <person name="Andersson S."/>
            <person name="Byfors S."/>
        </authorList>
    </citation>
    <scope>NUCLEOTIDE SEQUENCE [LARGE SCALE GENOMIC DNA]</scope>
    <source>
        <strain evidence="2 3">LEGN</strain>
    </source>
</reference>
<keyword evidence="1" id="KW-0472">Membrane</keyword>
<evidence type="ECO:0000313" key="2">
    <source>
        <dbReference type="EMBL" id="KGP62392.1"/>
    </source>
</evidence>
<feature type="transmembrane region" description="Helical" evidence="1">
    <location>
        <begin position="12"/>
        <end position="31"/>
    </location>
</feature>
<dbReference type="Proteomes" id="UP000054422">
    <property type="component" value="Unassembled WGS sequence"/>
</dbReference>
<dbReference type="EMBL" id="JNCF01000072">
    <property type="protein sequence ID" value="KGP62392.1"/>
    <property type="molecule type" value="Genomic_DNA"/>
</dbReference>
<comment type="caution">
    <text evidence="2">The sequence shown here is derived from an EMBL/GenBank/DDBJ whole genome shotgun (WGS) entry which is preliminary data.</text>
</comment>
<keyword evidence="1" id="KW-0812">Transmembrane</keyword>
<proteinExistence type="predicted"/>
<dbReference type="AlphaFoldDB" id="A0A0A2SNU8"/>
<keyword evidence="1" id="KW-1133">Transmembrane helix</keyword>
<protein>
    <recommendedName>
        <fullName evidence="4">Tfp pilus assembly protein PilW</fullName>
    </recommendedName>
</protein>
<name>A0A0A2SNU8_9GAMM</name>
<evidence type="ECO:0008006" key="4">
    <source>
        <dbReference type="Google" id="ProtNLM"/>
    </source>
</evidence>
<gene>
    <name evidence="2" type="ORF">EP47_13245</name>
</gene>
<sequence length="247" mass="28293">MKVQAGFGLSEILISLFLASLMTIVLTQLYLSCKSQYLKEQKLLEINLDLQWASDLISDSIRKAGFTPCLNIERLKTSDSRHLGRTIVGFQIENTSRSRLQINRMSEFFAEVVNILSPTQIITSQEIVSNIKHPIIISDCNHAEVHEILSINKLRNGQLIALRKPLVFSYGKTIYLGEWLEEKWFIQQNNAGENALFYKLFQTEELSPFIHEFSVMKEAGSEEQVLNLMFRADEANYRKLSVSVRSS</sequence>
<evidence type="ECO:0000256" key="1">
    <source>
        <dbReference type="SAM" id="Phobius"/>
    </source>
</evidence>
<evidence type="ECO:0000313" key="3">
    <source>
        <dbReference type="Proteomes" id="UP000054422"/>
    </source>
</evidence>
<accession>A0A0A2SNU8</accession>